<reference evidence="4" key="2">
    <citation type="journal article" date="2021" name="PeerJ">
        <title>Extensive microbial diversity within the chicken gut microbiome revealed by metagenomics and culture.</title>
        <authorList>
            <person name="Gilroy R."/>
            <person name="Ravi A."/>
            <person name="Getino M."/>
            <person name="Pursley I."/>
            <person name="Horton D.L."/>
            <person name="Alikhan N.F."/>
            <person name="Baker D."/>
            <person name="Gharbi K."/>
            <person name="Hall N."/>
            <person name="Watson M."/>
            <person name="Adriaenssens E.M."/>
            <person name="Foster-Nyarko E."/>
            <person name="Jarju S."/>
            <person name="Secka A."/>
            <person name="Antonio M."/>
            <person name="Oren A."/>
            <person name="Chaudhuri R.R."/>
            <person name="La Ragione R."/>
            <person name="Hildebrand F."/>
            <person name="Pallen M.J."/>
        </authorList>
    </citation>
    <scope>NUCLEOTIDE SEQUENCE</scope>
    <source>
        <strain evidence="4">CHK195-26880</strain>
    </source>
</reference>
<dbReference type="PANTHER" id="PTHR23355">
    <property type="entry name" value="RIBONUCLEASE"/>
    <property type="match status" value="1"/>
</dbReference>
<feature type="coiled-coil region" evidence="2">
    <location>
        <begin position="698"/>
        <end position="725"/>
    </location>
</feature>
<evidence type="ECO:0000259" key="3">
    <source>
        <dbReference type="SMART" id="SM00955"/>
    </source>
</evidence>
<dbReference type="GO" id="GO:0006402">
    <property type="term" value="P:mRNA catabolic process"/>
    <property type="evidence" value="ECO:0007669"/>
    <property type="project" value="TreeGrafter"/>
</dbReference>
<dbReference type="Proteomes" id="UP000886833">
    <property type="component" value="Unassembled WGS sequence"/>
</dbReference>
<name>A0A9D1GAY1_9FIRM</name>
<dbReference type="InterPro" id="IPR012340">
    <property type="entry name" value="NA-bd_OB-fold"/>
</dbReference>
<keyword evidence="1" id="KW-0694">RNA-binding</keyword>
<protein>
    <submittedName>
        <fullName evidence="4">RNB domain-containing ribonuclease</fullName>
    </submittedName>
</protein>
<dbReference type="AlphaFoldDB" id="A0A9D1GAY1"/>
<dbReference type="EMBL" id="DVKQ01000064">
    <property type="protein sequence ID" value="HIT37835.1"/>
    <property type="molecule type" value="Genomic_DNA"/>
</dbReference>
<dbReference type="GO" id="GO:0004540">
    <property type="term" value="F:RNA nuclease activity"/>
    <property type="evidence" value="ECO:0007669"/>
    <property type="project" value="InterPro"/>
</dbReference>
<reference evidence="4" key="1">
    <citation type="submission" date="2020-10" db="EMBL/GenBank/DDBJ databases">
        <authorList>
            <person name="Gilroy R."/>
        </authorList>
    </citation>
    <scope>NUCLEOTIDE SEQUENCE</scope>
    <source>
        <strain evidence="4">CHK195-26880</strain>
    </source>
</reference>
<evidence type="ECO:0000313" key="4">
    <source>
        <dbReference type="EMBL" id="HIT37835.1"/>
    </source>
</evidence>
<organism evidence="4 5">
    <name type="scientific">Candidatus Onthousia faecipullorum</name>
    <dbReference type="NCBI Taxonomy" id="2840887"/>
    <lineage>
        <taxon>Bacteria</taxon>
        <taxon>Bacillati</taxon>
        <taxon>Bacillota</taxon>
        <taxon>Bacilli</taxon>
        <taxon>Candidatus Onthousia</taxon>
    </lineage>
</organism>
<feature type="domain" description="RNB" evidence="3">
    <location>
        <begin position="358"/>
        <end position="687"/>
    </location>
</feature>
<proteinExistence type="predicted"/>
<accession>A0A9D1GAY1</accession>
<evidence type="ECO:0000256" key="2">
    <source>
        <dbReference type="SAM" id="Coils"/>
    </source>
</evidence>
<dbReference type="GO" id="GO:0003723">
    <property type="term" value="F:RNA binding"/>
    <property type="evidence" value="ECO:0007669"/>
    <property type="project" value="UniProtKB-KW"/>
</dbReference>
<dbReference type="Pfam" id="PF00773">
    <property type="entry name" value="RNB"/>
    <property type="match status" value="1"/>
</dbReference>
<keyword evidence="2" id="KW-0175">Coiled coil</keyword>
<dbReference type="GO" id="GO:0005829">
    <property type="term" value="C:cytosol"/>
    <property type="evidence" value="ECO:0007669"/>
    <property type="project" value="TreeGrafter"/>
</dbReference>
<dbReference type="PROSITE" id="PS50889">
    <property type="entry name" value="S4"/>
    <property type="match status" value="1"/>
</dbReference>
<dbReference type="SMART" id="SM00955">
    <property type="entry name" value="RNB"/>
    <property type="match status" value="1"/>
</dbReference>
<dbReference type="InterPro" id="IPR001900">
    <property type="entry name" value="RNase_II/R"/>
</dbReference>
<dbReference type="InterPro" id="IPR050180">
    <property type="entry name" value="RNR_Ribonuclease"/>
</dbReference>
<dbReference type="SUPFAM" id="SSF50249">
    <property type="entry name" value="Nucleic acid-binding proteins"/>
    <property type="match status" value="1"/>
</dbReference>
<gene>
    <name evidence="4" type="ORF">IAB59_05120</name>
</gene>
<dbReference type="PANTHER" id="PTHR23355:SF9">
    <property type="entry name" value="DIS3-LIKE EXONUCLEASE 2"/>
    <property type="match status" value="1"/>
</dbReference>
<evidence type="ECO:0000256" key="1">
    <source>
        <dbReference type="PROSITE-ProRule" id="PRU00182"/>
    </source>
</evidence>
<comment type="caution">
    <text evidence="4">The sequence shown here is derived from an EMBL/GenBank/DDBJ whole genome shotgun (WGS) entry which is preliminary data.</text>
</comment>
<sequence>MKTIFDYEREIIRKLKENEHLTIHELQKKIMIPSYQERSNFLEAIYNLELKESIYNVSKGTYTLFPKNLYRVDKVDSINLNELYLRKSKVTINKTTNIDKGIIVLQDDIVIVTNEENPKIIKPIGRSINFFKDYLLKELEKRNLTYKEIKHLAIARNHQKITDLKDLLHNLEKEGRIYYKNKTFEKWPDNLALTKLETDGNNKLYFELDNKRHYKEGEELNNALDGDIIAVSKKGKHIVKIIERTKEELILEVVEIDGVKQLEPILLPGKGKIKVRISSNDMKHLGIGDRIKARISLNKTDEVYEADYISTIGNIKDNDIDLISIAAKHGFNIEFSEEALKEVRNISQTININDCKDRYDFTKKFNVFTIDCDNTKDMDDAVSIMKDEKGNYILAVHIAHVSHYVKRGSALDKDAYERALSAYPANSVIPNLPKELSNGICSLNPNVKRLTKTCIMEISKNGELLNYKFVNSIIESKKKMSYSEVNKVLDEGIVDDEYLPFLNDLTAFKELSDILTLKRKSEGMLTFIEHENTFIEDKYGNIISIEERNNGTAGKMIENAMILYNYCESSYLNFIIGTSINRVHELPEQDKLMDAFDKIHNLGYNLPKTGSMTTSQYIQTILNMYQNTNDYPIISDIILKALPRAHYSIYPIGHFGLGLDYYTHSTSPIRRYPDLKAQQIIDSYEQGKLYEIEDNNTLETICEHCSMKEQEAEALEREVELIKMLKYVERHKEKNYYGTITDIDNERAYIKTITNIPGYIEYPNLDNIRFIKSKRYLKDENDMVVLKIGDTVKVQTHNTNHKELLVNFDFIKNLTLEQQNKKGATALRKSYVKKLY</sequence>
<evidence type="ECO:0000313" key="5">
    <source>
        <dbReference type="Proteomes" id="UP000886833"/>
    </source>
</evidence>